<gene>
    <name evidence="5" type="primary">rps2</name>
</gene>
<dbReference type="GO" id="GO:0003735">
    <property type="term" value="F:structural constituent of ribosome"/>
    <property type="evidence" value="ECO:0007669"/>
    <property type="project" value="InterPro"/>
</dbReference>
<dbReference type="GeneID" id="24121289"/>
<name>A0A0D3M5P1_9STRA</name>
<dbReference type="GO" id="GO:0006412">
    <property type="term" value="P:translation"/>
    <property type="evidence" value="ECO:0007669"/>
    <property type="project" value="InterPro"/>
</dbReference>
<dbReference type="EMBL" id="KJ624065">
    <property type="protein sequence ID" value="AIB04112.1"/>
    <property type="molecule type" value="Genomic_DNA"/>
</dbReference>
<evidence type="ECO:0000256" key="2">
    <source>
        <dbReference type="ARBA" id="ARBA00022980"/>
    </source>
</evidence>
<dbReference type="CDD" id="cd01425">
    <property type="entry name" value="RPS2"/>
    <property type="match status" value="1"/>
</dbReference>
<dbReference type="PANTHER" id="PTHR12534:SF0">
    <property type="entry name" value="SMALL RIBOSOMAL SUBUNIT PROTEIN US2M"/>
    <property type="match status" value="1"/>
</dbReference>
<dbReference type="Gene3D" id="1.10.287.610">
    <property type="entry name" value="Helix hairpin bin"/>
    <property type="match status" value="1"/>
</dbReference>
<dbReference type="GO" id="GO:0005763">
    <property type="term" value="C:mitochondrial small ribosomal subunit"/>
    <property type="evidence" value="ECO:0007669"/>
    <property type="project" value="TreeGrafter"/>
</dbReference>
<keyword evidence="2 5" id="KW-0689">Ribosomal protein</keyword>
<evidence type="ECO:0000256" key="1">
    <source>
        <dbReference type="ARBA" id="ARBA00006242"/>
    </source>
</evidence>
<evidence type="ECO:0000256" key="4">
    <source>
        <dbReference type="ARBA" id="ARBA00035155"/>
    </source>
</evidence>
<sequence length="257" mass="30251">MTESKNLINQQLKNSKDKIKLRLKKYAKLGLHYGHLKKDWNAKMVRYLNVSLFKADPKKHYIKLTTTDQQLQKARLYLRKARSEGKIILFVGTKKRISKIVRKRALSCGSFYINYRWLGGMLTNWRTIRKRIRRLRVLEMLEKYSILNYYPKKESSRLRRELSRLKIYLEGIKKMSYLPDVVVFVDQKHEMTAIKECRKLQIPTISLIDSNCDPDLCEIAIPGNDDSLRGIDYILYRLAQAIKPTKLSGQVTKPTIN</sequence>
<dbReference type="InterPro" id="IPR023591">
    <property type="entry name" value="Ribosomal_uS2_flav_dom_sf"/>
</dbReference>
<dbReference type="RefSeq" id="YP_009131304.1">
    <property type="nucleotide sequence ID" value="NC_026851.1"/>
</dbReference>
<reference evidence="5" key="1">
    <citation type="journal article" date="2015" name="Sci. Rep.">
        <title>Updating algal evolutionary relationships through plastid genome sequencing: did alveolate plastids emerge through endosymbiosis of an ochrophyte?</title>
        <authorList>
            <person name="Sevcikova T."/>
            <person name="Horak A."/>
            <person name="Klimes V."/>
            <person name="Zbrankova V."/>
            <person name="Demir-Hilton E."/>
            <person name="Sudek S."/>
            <person name="Jenkins J."/>
            <person name="Schmutz J."/>
            <person name="Pribyl P."/>
            <person name="Fousek J."/>
            <person name="Vlcek C."/>
            <person name="Lang B.F."/>
            <person name="Obornik M."/>
            <person name="Worden A.Z."/>
            <person name="Elias M."/>
        </authorList>
    </citation>
    <scope>NUCLEOTIDE SEQUENCE</scope>
</reference>
<comment type="similarity">
    <text evidence="1">Belongs to the universal ribosomal protein uS2 family.</text>
</comment>
<dbReference type="InterPro" id="IPR001865">
    <property type="entry name" value="Ribosomal_uS2"/>
</dbReference>
<protein>
    <recommendedName>
        <fullName evidence="4">Small ribosomal subunit protein uS2c</fullName>
    </recommendedName>
</protein>
<dbReference type="Pfam" id="PF00318">
    <property type="entry name" value="Ribosomal_S2"/>
    <property type="match status" value="1"/>
</dbReference>
<geneLocation type="plastid" evidence="5"/>
<organism evidence="5">
    <name type="scientific">Trachydiscus minutus</name>
    <dbReference type="NCBI Taxonomy" id="1032745"/>
    <lineage>
        <taxon>Eukaryota</taxon>
        <taxon>Sar</taxon>
        <taxon>Stramenopiles</taxon>
        <taxon>Ochrophyta</taxon>
        <taxon>Eustigmatophyceae</taxon>
        <taxon>Goniochloridales</taxon>
        <taxon>Goniochloridaceae</taxon>
        <taxon>Trachydiscus</taxon>
    </lineage>
</organism>
<evidence type="ECO:0000313" key="5">
    <source>
        <dbReference type="EMBL" id="AIB04112.1"/>
    </source>
</evidence>
<keyword evidence="5" id="KW-0934">Plastid</keyword>
<accession>A0A0D3M5P1</accession>
<keyword evidence="3" id="KW-0687">Ribonucleoprotein</keyword>
<dbReference type="Gene3D" id="3.40.50.10490">
    <property type="entry name" value="Glucose-6-phosphate isomerase like protein, domain 1"/>
    <property type="match status" value="1"/>
</dbReference>
<dbReference type="HAMAP" id="MF_00291_B">
    <property type="entry name" value="Ribosomal_uS2_B"/>
    <property type="match status" value="1"/>
</dbReference>
<evidence type="ECO:0000256" key="3">
    <source>
        <dbReference type="ARBA" id="ARBA00023274"/>
    </source>
</evidence>
<dbReference type="FunFam" id="1.10.287.610:FF:000001">
    <property type="entry name" value="30S ribosomal protein S2"/>
    <property type="match status" value="1"/>
</dbReference>
<dbReference type="NCBIfam" id="TIGR01011">
    <property type="entry name" value="rpsB_bact"/>
    <property type="match status" value="1"/>
</dbReference>
<proteinExistence type="inferred from homology"/>
<dbReference type="SUPFAM" id="SSF52313">
    <property type="entry name" value="Ribosomal protein S2"/>
    <property type="match status" value="1"/>
</dbReference>
<dbReference type="PRINTS" id="PR00395">
    <property type="entry name" value="RIBOSOMALS2"/>
</dbReference>
<dbReference type="AlphaFoldDB" id="A0A0D3M5P1"/>
<dbReference type="InterPro" id="IPR005706">
    <property type="entry name" value="Ribosomal_uS2_bac/mit/plastid"/>
</dbReference>
<dbReference type="PANTHER" id="PTHR12534">
    <property type="entry name" value="30S RIBOSOMAL PROTEIN S2 PROKARYOTIC AND ORGANELLAR"/>
    <property type="match status" value="1"/>
</dbReference>